<sequence>MPPNLSTFPDELVLIITEYLDYPSEVYALLRCARAFYHLNTLLYKVDAESQDRYALRWAAKHGIEATAAKVLCALKPGTKLPHGVLSMAAYYGHEKIVALLCNDGADLDEKTNRESKVIYEVQGGTPLTLAAERGHLSVVQLLLRHSASIDSKGRLHRTALCEAAAADHLSVVQLLLRHGASLESRDHFRGRTALGEAASYGHLSVLQTLVDAGAEINVTDSEWAATPLHLAAREGRTDAVKVLLELGADFTIRTRLGSDPLTTAVGSGHGETVRCLLDRGATPHKLTLHRAVGNGRPEIVELVLAAVKYQHAIESEATIPLIALAAASAGLVDVLEDLISKGLDLKSA</sequence>
<feature type="repeat" description="ANK" evidence="3">
    <location>
        <begin position="156"/>
        <end position="188"/>
    </location>
</feature>
<dbReference type="InterPro" id="IPR002110">
    <property type="entry name" value="Ankyrin_rpt"/>
</dbReference>
<dbReference type="Pfam" id="PF00023">
    <property type="entry name" value="Ank"/>
    <property type="match status" value="1"/>
</dbReference>
<dbReference type="EMBL" id="JBFTWV010000102">
    <property type="protein sequence ID" value="KAL2787156.1"/>
    <property type="molecule type" value="Genomic_DNA"/>
</dbReference>
<protein>
    <submittedName>
        <fullName evidence="4">Ankyrin repeat-containing domain protein</fullName>
    </submittedName>
</protein>
<dbReference type="Gene3D" id="1.25.40.20">
    <property type="entry name" value="Ankyrin repeat-containing domain"/>
    <property type="match status" value="2"/>
</dbReference>
<dbReference type="PANTHER" id="PTHR24173">
    <property type="entry name" value="ANKYRIN REPEAT CONTAINING"/>
    <property type="match status" value="1"/>
</dbReference>
<dbReference type="Pfam" id="PF12796">
    <property type="entry name" value="Ank_2"/>
    <property type="match status" value="2"/>
</dbReference>
<dbReference type="SMART" id="SM00248">
    <property type="entry name" value="ANK"/>
    <property type="match status" value="7"/>
</dbReference>
<name>A0ABR4FV57_9EURO</name>
<accession>A0ABR4FV57</accession>
<dbReference type="PANTHER" id="PTHR24173:SF74">
    <property type="entry name" value="ANKYRIN REPEAT DOMAIN-CONTAINING PROTEIN 16"/>
    <property type="match status" value="1"/>
</dbReference>
<evidence type="ECO:0000313" key="5">
    <source>
        <dbReference type="Proteomes" id="UP001610563"/>
    </source>
</evidence>
<feature type="repeat" description="ANK" evidence="3">
    <location>
        <begin position="224"/>
        <end position="256"/>
    </location>
</feature>
<keyword evidence="5" id="KW-1185">Reference proteome</keyword>
<organism evidence="4 5">
    <name type="scientific">Aspergillus keveii</name>
    <dbReference type="NCBI Taxonomy" id="714993"/>
    <lineage>
        <taxon>Eukaryota</taxon>
        <taxon>Fungi</taxon>
        <taxon>Dikarya</taxon>
        <taxon>Ascomycota</taxon>
        <taxon>Pezizomycotina</taxon>
        <taxon>Eurotiomycetes</taxon>
        <taxon>Eurotiomycetidae</taxon>
        <taxon>Eurotiales</taxon>
        <taxon>Aspergillaceae</taxon>
        <taxon>Aspergillus</taxon>
        <taxon>Aspergillus subgen. Nidulantes</taxon>
    </lineage>
</organism>
<evidence type="ECO:0000256" key="1">
    <source>
        <dbReference type="ARBA" id="ARBA00022737"/>
    </source>
</evidence>
<dbReference type="PROSITE" id="PS50088">
    <property type="entry name" value="ANK_REPEAT"/>
    <property type="match status" value="4"/>
</dbReference>
<dbReference type="PRINTS" id="PR01415">
    <property type="entry name" value="ANKYRIN"/>
</dbReference>
<evidence type="ECO:0000256" key="2">
    <source>
        <dbReference type="ARBA" id="ARBA00023043"/>
    </source>
</evidence>
<dbReference type="PROSITE" id="PS50297">
    <property type="entry name" value="ANK_REP_REGION"/>
    <property type="match status" value="4"/>
</dbReference>
<evidence type="ECO:0000256" key="3">
    <source>
        <dbReference type="PROSITE-ProRule" id="PRU00023"/>
    </source>
</evidence>
<feature type="repeat" description="ANK" evidence="3">
    <location>
        <begin position="123"/>
        <end position="155"/>
    </location>
</feature>
<gene>
    <name evidence="4" type="ORF">BJX66DRAFT_341437</name>
</gene>
<comment type="caution">
    <text evidence="4">The sequence shown here is derived from an EMBL/GenBank/DDBJ whole genome shotgun (WGS) entry which is preliminary data.</text>
</comment>
<dbReference type="Proteomes" id="UP001610563">
    <property type="component" value="Unassembled WGS sequence"/>
</dbReference>
<reference evidence="4 5" key="1">
    <citation type="submission" date="2024-07" db="EMBL/GenBank/DDBJ databases">
        <title>Section-level genome sequencing and comparative genomics of Aspergillus sections Usti and Cavernicolus.</title>
        <authorList>
            <consortium name="Lawrence Berkeley National Laboratory"/>
            <person name="Nybo J.L."/>
            <person name="Vesth T.C."/>
            <person name="Theobald S."/>
            <person name="Frisvad J.C."/>
            <person name="Larsen T.O."/>
            <person name="Kjaerboelling I."/>
            <person name="Rothschild-Mancinelli K."/>
            <person name="Lyhne E.K."/>
            <person name="Kogle M.E."/>
            <person name="Barry K."/>
            <person name="Clum A."/>
            <person name="Na H."/>
            <person name="Ledsgaard L."/>
            <person name="Lin J."/>
            <person name="Lipzen A."/>
            <person name="Kuo A."/>
            <person name="Riley R."/>
            <person name="Mondo S."/>
            <person name="Labutti K."/>
            <person name="Haridas S."/>
            <person name="Pangalinan J."/>
            <person name="Salamov A.A."/>
            <person name="Simmons B.A."/>
            <person name="Magnuson J.K."/>
            <person name="Chen J."/>
            <person name="Drula E."/>
            <person name="Henrissat B."/>
            <person name="Wiebenga A."/>
            <person name="Lubbers R.J."/>
            <person name="Gomes A.C."/>
            <person name="Makela M.R."/>
            <person name="Stajich J."/>
            <person name="Grigoriev I.V."/>
            <person name="Mortensen U.H."/>
            <person name="De Vries R.P."/>
            <person name="Baker S.E."/>
            <person name="Andersen M.R."/>
        </authorList>
    </citation>
    <scope>NUCLEOTIDE SEQUENCE [LARGE SCALE GENOMIC DNA]</scope>
    <source>
        <strain evidence="4 5">CBS 209.92</strain>
    </source>
</reference>
<dbReference type="SUPFAM" id="SSF48403">
    <property type="entry name" value="Ankyrin repeat"/>
    <property type="match status" value="1"/>
</dbReference>
<keyword evidence="2 3" id="KW-0040">ANK repeat</keyword>
<proteinExistence type="predicted"/>
<keyword evidence="1" id="KW-0677">Repeat</keyword>
<dbReference type="InterPro" id="IPR036770">
    <property type="entry name" value="Ankyrin_rpt-contain_sf"/>
</dbReference>
<evidence type="ECO:0000313" key="4">
    <source>
        <dbReference type="EMBL" id="KAL2787156.1"/>
    </source>
</evidence>
<feature type="repeat" description="ANK" evidence="3">
    <location>
        <begin position="190"/>
        <end position="222"/>
    </location>
</feature>